<dbReference type="Pfam" id="PF07883">
    <property type="entry name" value="Cupin_2"/>
    <property type="match status" value="1"/>
</dbReference>
<dbReference type="PANTHER" id="PTHR43698">
    <property type="entry name" value="RIBD C-TERMINAL DOMAIN CONTAINING PROTEIN"/>
    <property type="match status" value="1"/>
</dbReference>
<accession>A0A1V8NSZ1</accession>
<evidence type="ECO:0000313" key="3">
    <source>
        <dbReference type="Proteomes" id="UP000192573"/>
    </source>
</evidence>
<organism evidence="2 3">
    <name type="scientific">Citrobacter braakii</name>
    <dbReference type="NCBI Taxonomy" id="57706"/>
    <lineage>
        <taxon>Bacteria</taxon>
        <taxon>Pseudomonadati</taxon>
        <taxon>Pseudomonadota</taxon>
        <taxon>Gammaproteobacteria</taxon>
        <taxon>Enterobacterales</taxon>
        <taxon>Enterobacteriaceae</taxon>
        <taxon>Citrobacter</taxon>
        <taxon>Citrobacter freundii complex</taxon>
    </lineage>
</organism>
<protein>
    <submittedName>
        <fullName evidence="2">Cupin</fullName>
    </submittedName>
</protein>
<dbReference type="CDD" id="cd02233">
    <property type="entry name" value="cupin_HNL-like"/>
    <property type="match status" value="1"/>
</dbReference>
<comment type="caution">
    <text evidence="2">The sequence shown here is derived from an EMBL/GenBank/DDBJ whole genome shotgun (WGS) entry which is preliminary data.</text>
</comment>
<dbReference type="SUPFAM" id="SSF51182">
    <property type="entry name" value="RmlC-like cupins"/>
    <property type="match status" value="1"/>
</dbReference>
<dbReference type="Proteomes" id="UP000192573">
    <property type="component" value="Unassembled WGS sequence"/>
</dbReference>
<dbReference type="EMBL" id="NAEW01000021">
    <property type="protein sequence ID" value="OQM39529.1"/>
    <property type="molecule type" value="Genomic_DNA"/>
</dbReference>
<dbReference type="Gene3D" id="2.60.120.10">
    <property type="entry name" value="Jelly Rolls"/>
    <property type="match status" value="1"/>
</dbReference>
<dbReference type="PANTHER" id="PTHR43698:SF1">
    <property type="entry name" value="BLL4564 PROTEIN"/>
    <property type="match status" value="1"/>
</dbReference>
<sequence length="150" mass="16687">MQNQRNTVSSAGAEIMNQQFDGNSVFPRGEKNEAYAKYFTGDSYLTMLSMEGVVIGNVAFEPGCRNFWHIHHQGGQILLVTGGRGWYQAWNQPARELKTGDVVHIPAGMKHWHGAARDSWFAHIAVEIPAAGASNEWLEPVSDTEYNLLP</sequence>
<feature type="domain" description="Cupin type-2" evidence="1">
    <location>
        <begin position="58"/>
        <end position="117"/>
    </location>
</feature>
<evidence type="ECO:0000313" key="2">
    <source>
        <dbReference type="EMBL" id="OQM39529.1"/>
    </source>
</evidence>
<name>A0A1V8NSZ1_CITBR</name>
<gene>
    <name evidence="2" type="ORF">BZK42_24395</name>
</gene>
<dbReference type="InterPro" id="IPR011051">
    <property type="entry name" value="RmlC_Cupin_sf"/>
</dbReference>
<dbReference type="AlphaFoldDB" id="A0A1V8NSZ1"/>
<dbReference type="InterPro" id="IPR013096">
    <property type="entry name" value="Cupin_2"/>
</dbReference>
<dbReference type="InterPro" id="IPR047263">
    <property type="entry name" value="HNL-like_cupin"/>
</dbReference>
<reference evidence="2 3" key="1">
    <citation type="submission" date="2017-03" db="EMBL/GenBank/DDBJ databases">
        <authorList>
            <person name="Afonso C.L."/>
            <person name="Miller P.J."/>
            <person name="Scott M.A."/>
            <person name="Spackman E."/>
            <person name="Goraichik I."/>
            <person name="Dimitrov K.M."/>
            <person name="Suarez D.L."/>
            <person name="Swayne D.E."/>
        </authorList>
    </citation>
    <scope>NUCLEOTIDE SEQUENCE [LARGE SCALE GENOMIC DNA]</scope>
    <source>
        <strain evidence="2 3">ATCC 51113</strain>
    </source>
</reference>
<dbReference type="InterPro" id="IPR014710">
    <property type="entry name" value="RmlC-like_jellyroll"/>
</dbReference>
<evidence type="ECO:0000259" key="1">
    <source>
        <dbReference type="Pfam" id="PF07883"/>
    </source>
</evidence>
<proteinExistence type="predicted"/>